<reference evidence="4" key="1">
    <citation type="submission" date="2019-04" db="EMBL/GenBank/DDBJ databases">
        <authorList>
            <person name="Melise S."/>
            <person name="Noan J."/>
            <person name="Okalmin O."/>
        </authorList>
    </citation>
    <scope>NUCLEOTIDE SEQUENCE</scope>
    <source>
        <strain evidence="4">FN9</strain>
    </source>
</reference>
<dbReference type="Proteomes" id="UP000746612">
    <property type="component" value="Unassembled WGS sequence"/>
</dbReference>
<evidence type="ECO:0000313" key="4">
    <source>
        <dbReference type="EMBL" id="VIO58068.1"/>
    </source>
</evidence>
<keyword evidence="1" id="KW-0175">Coiled coil</keyword>
<protein>
    <recommendedName>
        <fullName evidence="6">Pentatricopeptide repeat domain-containing protein</fullName>
    </recommendedName>
</protein>
<evidence type="ECO:0000256" key="2">
    <source>
        <dbReference type="SAM" id="MobiDB-lite"/>
    </source>
</evidence>
<reference evidence="3" key="2">
    <citation type="submission" date="2021-03" db="EMBL/GenBank/DDBJ databases">
        <authorList>
            <person name="Alouane T."/>
            <person name="Langin T."/>
            <person name="Bonhomme L."/>
        </authorList>
    </citation>
    <scope>NUCLEOTIDE SEQUENCE</scope>
    <source>
        <strain evidence="3">MDC_Fg202</strain>
    </source>
</reference>
<evidence type="ECO:0000313" key="3">
    <source>
        <dbReference type="EMBL" id="CAG1983958.1"/>
    </source>
</evidence>
<evidence type="ECO:0008006" key="6">
    <source>
        <dbReference type="Google" id="ProtNLM"/>
    </source>
</evidence>
<gene>
    <name evidence="4" type="ORF">FUG_LOCUS289700</name>
    <name evidence="3" type="ORF">MDCFG202_LOCUS242727</name>
</gene>
<feature type="region of interest" description="Disordered" evidence="2">
    <location>
        <begin position="681"/>
        <end position="729"/>
    </location>
</feature>
<dbReference type="OMA" id="HRCGCRA"/>
<dbReference type="EMBL" id="CAAKMV010000131">
    <property type="protein sequence ID" value="VIO58068.1"/>
    <property type="molecule type" value="Genomic_DNA"/>
</dbReference>
<dbReference type="AlphaFoldDB" id="A0A2H3FUJ4"/>
<dbReference type="OrthoDB" id="185373at2759"/>
<name>A0A2H3FUJ4_GIBZA</name>
<dbReference type="EMBL" id="CAJPIJ010000130">
    <property type="protein sequence ID" value="CAG1983958.1"/>
    <property type="molecule type" value="Genomic_DNA"/>
</dbReference>
<accession>A0A2H3FUJ4</accession>
<proteinExistence type="predicted"/>
<organism evidence="3 5">
    <name type="scientific">Gibberella zeae</name>
    <name type="common">Wheat head blight fungus</name>
    <name type="synonym">Fusarium graminearum</name>
    <dbReference type="NCBI Taxonomy" id="5518"/>
    <lineage>
        <taxon>Eukaryota</taxon>
        <taxon>Fungi</taxon>
        <taxon>Dikarya</taxon>
        <taxon>Ascomycota</taxon>
        <taxon>Pezizomycotina</taxon>
        <taxon>Sordariomycetes</taxon>
        <taxon>Hypocreomycetidae</taxon>
        <taxon>Hypocreales</taxon>
        <taxon>Nectriaceae</taxon>
        <taxon>Fusarium</taxon>
    </lineage>
</organism>
<feature type="compositionally biased region" description="Polar residues" evidence="2">
    <location>
        <begin position="686"/>
        <end position="695"/>
    </location>
</feature>
<evidence type="ECO:0000313" key="5">
    <source>
        <dbReference type="Proteomes" id="UP000746612"/>
    </source>
</evidence>
<feature type="coiled-coil region" evidence="1">
    <location>
        <begin position="62"/>
        <end position="96"/>
    </location>
</feature>
<evidence type="ECO:0000256" key="1">
    <source>
        <dbReference type="SAM" id="Coils"/>
    </source>
</evidence>
<sequence>MQALWSRAGRAHRCGCRRACDAVVSTLGRRVTTATRPRKVAIADVFTACYSSMFATAALVDAVIKEDRRQELDRLLEETRRELAQLQLQNLEASQSTTENISLGQMHHLWESIKDMHTNRPYMKEIYRPATIRIDEFLNRVQTEQYECPDKATMDAYRRTDYENLEQTIVHEETDDSIVHRRPMNSKQLHNAGRTVNHLIQQLLKRAAAHDKSNLPSPSFDEAVKFADQVPSYKFLVESDLEMMKKNRATLNLGLRKVVSSSLNLKEKVGRVCYNLLVSAYPADMHTYNTLIVAFDRHGYKYLAEAVVNSFYYYRRLSPTPSTFVAILNHYKDSGNYGRFLRSLSCITGLDNKTGAKVRRRLAEGFDSSRSRRNGIQTWTQTGDYFWQHAPLNKPVVEAVIHGLLRVNLIDQAAMFFVSCMKNEVILGTQIIKQLFDECIAALDWRSAVRLIQGFAHCSFTWPSMLLGRDQDTAYLIGRLRVLLDLAGLQNSTGEVSTSILDNLSIPNFGFRKFLSDLATADSTSQLETQDSTTGLVSSPGRRLLQIEALWKEQDFIAKTIRSIESKLLYPDLPQNFRESMASHIGNTAAKNVVGLNREIMEVLVRLPRSDRVEKGLAECKIFEDASVAFYENSTSVPRSKSNVSGALSDNSIFEKLMQSRWTTTGEQTDTELAVSLREDEPQIPLTGTTANKRTNPAGRKPLRARSMRRTTWSATDERVGYSERPSFG</sequence>